<evidence type="ECO:0000259" key="7">
    <source>
        <dbReference type="PROSITE" id="PS01225"/>
    </source>
</evidence>
<feature type="domain" description="CTCK" evidence="7">
    <location>
        <begin position="442"/>
        <end position="528"/>
    </location>
</feature>
<dbReference type="Pfam" id="PF03045">
    <property type="entry name" value="DAN"/>
    <property type="match status" value="1"/>
</dbReference>
<dbReference type="AlphaFoldDB" id="A0A8C6XA66"/>
<comment type="subcellular location">
    <subcellularLocation>
        <location evidence="1">Secreted</location>
    </subcellularLocation>
</comment>
<dbReference type="PROSITE" id="PS50184">
    <property type="entry name" value="VWFC_2"/>
    <property type="match status" value="2"/>
</dbReference>
<dbReference type="SUPFAM" id="SSF57603">
    <property type="entry name" value="FnI-like domain"/>
    <property type="match status" value="1"/>
</dbReference>
<dbReference type="InterPro" id="IPR004133">
    <property type="entry name" value="DAN_dom"/>
</dbReference>
<dbReference type="PROSITE" id="PS01208">
    <property type="entry name" value="VWFC_1"/>
    <property type="match status" value="1"/>
</dbReference>
<protein>
    <submittedName>
        <fullName evidence="9">Uncharacterized protein</fullName>
    </submittedName>
</protein>
<reference evidence="9" key="1">
    <citation type="submission" date="2025-08" db="UniProtKB">
        <authorList>
            <consortium name="Ensembl"/>
        </authorList>
    </citation>
    <scope>IDENTIFICATION</scope>
</reference>
<dbReference type="InterPro" id="IPR006207">
    <property type="entry name" value="Cys_knot_C"/>
</dbReference>
<name>A0A8C6XA66_NAJNA</name>
<evidence type="ECO:0000256" key="1">
    <source>
        <dbReference type="ARBA" id="ARBA00004613"/>
    </source>
</evidence>
<keyword evidence="3" id="KW-0732">Signal</keyword>
<feature type="domain" description="VWFC" evidence="8">
    <location>
        <begin position="190"/>
        <end position="260"/>
    </location>
</feature>
<evidence type="ECO:0000256" key="3">
    <source>
        <dbReference type="ARBA" id="ARBA00022729"/>
    </source>
</evidence>
<dbReference type="SMART" id="SM00041">
    <property type="entry name" value="CT"/>
    <property type="match status" value="1"/>
</dbReference>
<organism evidence="9 10">
    <name type="scientific">Naja naja</name>
    <name type="common">Indian cobra</name>
    <dbReference type="NCBI Taxonomy" id="35670"/>
    <lineage>
        <taxon>Eukaryota</taxon>
        <taxon>Metazoa</taxon>
        <taxon>Chordata</taxon>
        <taxon>Craniata</taxon>
        <taxon>Vertebrata</taxon>
        <taxon>Euteleostomi</taxon>
        <taxon>Lepidosauria</taxon>
        <taxon>Squamata</taxon>
        <taxon>Bifurcata</taxon>
        <taxon>Unidentata</taxon>
        <taxon>Episquamata</taxon>
        <taxon>Toxicofera</taxon>
        <taxon>Serpentes</taxon>
        <taxon>Colubroidea</taxon>
        <taxon>Elapidae</taxon>
        <taxon>Elapinae</taxon>
        <taxon>Naja</taxon>
    </lineage>
</organism>
<dbReference type="InterPro" id="IPR050780">
    <property type="entry name" value="Mucin_vWF_Thrombospondin_sf"/>
</dbReference>
<keyword evidence="4 5" id="KW-1015">Disulfide bond</keyword>
<accession>A0A8C6XA66</accession>
<feature type="region of interest" description="Disordered" evidence="6">
    <location>
        <begin position="536"/>
        <end position="562"/>
    </location>
</feature>
<dbReference type="PANTHER" id="PTHR11339:SF406">
    <property type="entry name" value="MUCIN-5AC-LIKE"/>
    <property type="match status" value="1"/>
</dbReference>
<dbReference type="CDD" id="cd19941">
    <property type="entry name" value="TIL"/>
    <property type="match status" value="1"/>
</dbReference>
<dbReference type="GO" id="GO:0005576">
    <property type="term" value="C:extracellular region"/>
    <property type="evidence" value="ECO:0007669"/>
    <property type="project" value="UniProtKB-SubCell"/>
</dbReference>
<dbReference type="Pfam" id="PF08742">
    <property type="entry name" value="C8"/>
    <property type="match status" value="1"/>
</dbReference>
<dbReference type="Ensembl" id="ENSNNAT00000011732.1">
    <property type="protein sequence ID" value="ENSNNAP00000011217.1"/>
    <property type="gene ID" value="ENSNNAG00000007495.1"/>
</dbReference>
<dbReference type="SMART" id="SM00832">
    <property type="entry name" value="C8"/>
    <property type="match status" value="1"/>
</dbReference>
<dbReference type="GeneTree" id="ENSGT00940000156076"/>
<evidence type="ECO:0000259" key="8">
    <source>
        <dbReference type="PROSITE" id="PS50184"/>
    </source>
</evidence>
<comment type="caution">
    <text evidence="5">Lacks conserved residue(s) required for the propagation of feature annotation.</text>
</comment>
<feature type="compositionally biased region" description="Low complexity" evidence="6">
    <location>
        <begin position="537"/>
        <end position="556"/>
    </location>
</feature>
<evidence type="ECO:0000256" key="2">
    <source>
        <dbReference type="ARBA" id="ARBA00022525"/>
    </source>
</evidence>
<evidence type="ECO:0000256" key="4">
    <source>
        <dbReference type="ARBA" id="ARBA00023157"/>
    </source>
</evidence>
<evidence type="ECO:0000256" key="5">
    <source>
        <dbReference type="PROSITE-ProRule" id="PRU00039"/>
    </source>
</evidence>
<dbReference type="SUPFAM" id="SSF57567">
    <property type="entry name" value="Serine protease inhibitors"/>
    <property type="match status" value="1"/>
</dbReference>
<sequence length="562" mass="61850">MLFPPGTCTNNIKDECRLPNGLVTDCPHMATHWKVPDPKKDYCFGPTPSVPTEIITPSPGICSKAPLCSLILNDIFSECHKIIPPDSYFQGCLFDACHKKNISTQCSALEIYASLCASKGVCIDWRGKTNDECPFRCPTDKVYDPCGPINPPTCDNSGPPQTGITEGCFCKNGTKLFSTHREICVSDCGCTGPDGLPKVPGETWISNCQKCTCEEYSLMVQCIEEPCPTKATPVECSFEGFVPITILTPEEKCCPQKQCVCNTSHCLRSSETCPLGYELKKENLPGGCCINTTCVKVPGCVVNGKFYSPGAVVPGGLCESCKCSEKEGLENNVECVSQKCNQSCPLGHKYQEVSGQCCGRCVQFACVLTLDSYPAQVLKPGEIWYPPGNNCTAYECNLFENKYDTITIKKVCPPLDPTCKKEDVEFTDDGCCKQCKAQLKLCGTTNITQTIKYNGCESSPIEVTYCKGQCDSFSMYSYKANTMDRTCNCCQELNTTKKLVTLICANGSTVEHSYLHVEECDCIKGECNHLPTSTPVQQEEFTFPPQQQQQQQQLEQQQKKKQ</sequence>
<dbReference type="PROSITE" id="PS01225">
    <property type="entry name" value="CTCK_2"/>
    <property type="match status" value="1"/>
</dbReference>
<evidence type="ECO:0000256" key="6">
    <source>
        <dbReference type="SAM" id="MobiDB-lite"/>
    </source>
</evidence>
<evidence type="ECO:0000313" key="9">
    <source>
        <dbReference type="Ensembl" id="ENSNNAP00000011217.1"/>
    </source>
</evidence>
<dbReference type="PROSITE" id="PS01185">
    <property type="entry name" value="CTCK_1"/>
    <property type="match status" value="1"/>
</dbReference>
<dbReference type="OrthoDB" id="9047571at2759"/>
<keyword evidence="10" id="KW-1185">Reference proteome</keyword>
<dbReference type="InterPro" id="IPR036084">
    <property type="entry name" value="Ser_inhib-like_sf"/>
</dbReference>
<dbReference type="InterPro" id="IPR029034">
    <property type="entry name" value="Cystine-knot_cytokine"/>
</dbReference>
<reference evidence="9" key="2">
    <citation type="submission" date="2025-09" db="UniProtKB">
        <authorList>
            <consortium name="Ensembl"/>
        </authorList>
    </citation>
    <scope>IDENTIFICATION</scope>
</reference>
<evidence type="ECO:0000313" key="10">
    <source>
        <dbReference type="Proteomes" id="UP000694559"/>
    </source>
</evidence>
<dbReference type="InterPro" id="IPR001007">
    <property type="entry name" value="VWF_dom"/>
</dbReference>
<dbReference type="InterPro" id="IPR014853">
    <property type="entry name" value="VWF/SSPO/ZAN-like_Cys-rich_dom"/>
</dbReference>
<dbReference type="Gene3D" id="2.10.25.10">
    <property type="entry name" value="Laminin"/>
    <property type="match status" value="1"/>
</dbReference>
<dbReference type="SMART" id="SM00214">
    <property type="entry name" value="VWC"/>
    <property type="match status" value="2"/>
</dbReference>
<dbReference type="PANTHER" id="PTHR11339">
    <property type="entry name" value="EXTRACELLULAR MATRIX GLYCOPROTEIN RELATED"/>
    <property type="match status" value="1"/>
</dbReference>
<feature type="disulfide bond" evidence="5">
    <location>
        <begin position="470"/>
        <end position="522"/>
    </location>
</feature>
<proteinExistence type="predicted"/>
<dbReference type="Proteomes" id="UP000694559">
    <property type="component" value="Unplaced"/>
</dbReference>
<feature type="disulfide bond" evidence="5">
    <location>
        <begin position="466"/>
        <end position="520"/>
    </location>
</feature>
<keyword evidence="2" id="KW-0964">Secreted</keyword>
<dbReference type="OMA" id="STHREIC"/>
<feature type="domain" description="VWFC" evidence="8">
    <location>
        <begin position="298"/>
        <end position="362"/>
    </location>
</feature>
<dbReference type="Gene3D" id="2.10.90.10">
    <property type="entry name" value="Cystine-knot cytokines"/>
    <property type="match status" value="1"/>
</dbReference>